<sequence>MRRARNPRQMEYTSYLYSGFLRLFSIGTVSIGWIHIRKEWEERDGKEGKEELSKELLTSPTFLKRNFVTMESTHPQRENKSLQLLYAFSTETPQNTHYETCFTDKTSILPGVSVKNDPEKSGGDFENTHMRLDDVRSYYLELCCASFSFALNTFDISIDIPLAVAAGTTVNMSCGYDLESDTLYVMKWYYKGSEFFRFVPKEMPPTSTFGELGNKVILNKSDAHRVVLRDLQPNYTGKYLCEVSGDSPSFTTLVDVGYMHVANLPKGDPQVRFEKIRYAVGDTVRGNCTVPSGNPPANVTWTVNGVPVNSSFIMNVTDKLGDNQQLMSIAGLDFEIIPDSFSNGRLHIVCNANVFHLYKKQADVRLMEERPRLASVLGTRESSYIDPEGPSTILFMKGSF</sequence>
<feature type="transmembrane region" description="Helical" evidence="1">
    <location>
        <begin position="12"/>
        <end position="36"/>
    </location>
</feature>
<feature type="domain" description="Ig-like" evidence="2">
    <location>
        <begin position="167"/>
        <end position="251"/>
    </location>
</feature>
<evidence type="ECO:0000313" key="4">
    <source>
        <dbReference type="Proteomes" id="UP000053105"/>
    </source>
</evidence>
<dbReference type="InterPro" id="IPR013783">
    <property type="entry name" value="Ig-like_fold"/>
</dbReference>
<name>A0A0N0BDI9_9HYME</name>
<keyword evidence="4" id="KW-1185">Reference proteome</keyword>
<dbReference type="PANTHER" id="PTHR21261:SF17">
    <property type="entry name" value="BEAT VI"/>
    <property type="match status" value="1"/>
</dbReference>
<dbReference type="PROSITE" id="PS50835">
    <property type="entry name" value="IG_LIKE"/>
    <property type="match status" value="2"/>
</dbReference>
<dbReference type="AlphaFoldDB" id="A0A0N0BDI9"/>
<accession>A0A0N0BDI9</accession>
<keyword evidence="1" id="KW-1133">Transmembrane helix</keyword>
<organism evidence="3 4">
    <name type="scientific">Melipona quadrifasciata</name>
    <dbReference type="NCBI Taxonomy" id="166423"/>
    <lineage>
        <taxon>Eukaryota</taxon>
        <taxon>Metazoa</taxon>
        <taxon>Ecdysozoa</taxon>
        <taxon>Arthropoda</taxon>
        <taxon>Hexapoda</taxon>
        <taxon>Insecta</taxon>
        <taxon>Pterygota</taxon>
        <taxon>Neoptera</taxon>
        <taxon>Endopterygota</taxon>
        <taxon>Hymenoptera</taxon>
        <taxon>Apocrita</taxon>
        <taxon>Aculeata</taxon>
        <taxon>Apoidea</taxon>
        <taxon>Anthophila</taxon>
        <taxon>Apidae</taxon>
        <taxon>Melipona</taxon>
    </lineage>
</organism>
<reference evidence="3 4" key="1">
    <citation type="submission" date="2015-07" db="EMBL/GenBank/DDBJ databases">
        <title>The genome of Melipona quadrifasciata.</title>
        <authorList>
            <person name="Pan H."/>
            <person name="Kapheim K."/>
        </authorList>
    </citation>
    <scope>NUCLEOTIDE SEQUENCE [LARGE SCALE GENOMIC DNA]</scope>
    <source>
        <strain evidence="3">0111107301</strain>
        <tissue evidence="3">Whole body</tissue>
    </source>
</reference>
<dbReference type="InterPro" id="IPR007110">
    <property type="entry name" value="Ig-like_dom"/>
</dbReference>
<evidence type="ECO:0000313" key="3">
    <source>
        <dbReference type="EMBL" id="KOX70511.1"/>
    </source>
</evidence>
<feature type="domain" description="Ig-like" evidence="2">
    <location>
        <begin position="269"/>
        <end position="305"/>
    </location>
</feature>
<dbReference type="OrthoDB" id="6343941at2759"/>
<dbReference type="EMBL" id="KQ435859">
    <property type="protein sequence ID" value="KOX70511.1"/>
    <property type="molecule type" value="Genomic_DNA"/>
</dbReference>
<dbReference type="SUPFAM" id="SSF48726">
    <property type="entry name" value="Immunoglobulin"/>
    <property type="match status" value="2"/>
</dbReference>
<keyword evidence="1" id="KW-0812">Transmembrane</keyword>
<dbReference type="PANTHER" id="PTHR21261">
    <property type="entry name" value="BEAT PROTEIN"/>
    <property type="match status" value="1"/>
</dbReference>
<evidence type="ECO:0000256" key="1">
    <source>
        <dbReference type="SAM" id="Phobius"/>
    </source>
</evidence>
<proteinExistence type="predicted"/>
<evidence type="ECO:0000259" key="2">
    <source>
        <dbReference type="PROSITE" id="PS50835"/>
    </source>
</evidence>
<dbReference type="STRING" id="166423.A0A0N0BDI9"/>
<dbReference type="InterPro" id="IPR036179">
    <property type="entry name" value="Ig-like_dom_sf"/>
</dbReference>
<dbReference type="FunFam" id="2.60.40.10:FF:000437">
    <property type="entry name" value="Beat-IIIc, isoform A"/>
    <property type="match status" value="1"/>
</dbReference>
<dbReference type="Gene3D" id="2.60.40.10">
    <property type="entry name" value="Immunoglobulins"/>
    <property type="match status" value="2"/>
</dbReference>
<gene>
    <name evidence="3" type="ORF">WN51_02567</name>
</gene>
<dbReference type="Proteomes" id="UP000053105">
    <property type="component" value="Unassembled WGS sequence"/>
</dbReference>
<protein>
    <recommendedName>
        <fullName evidence="2">Ig-like domain-containing protein</fullName>
    </recommendedName>
</protein>
<keyword evidence="1" id="KW-0472">Membrane</keyword>